<feature type="domain" description="Helix-turn-helix" evidence="1">
    <location>
        <begin position="11"/>
        <end position="56"/>
    </location>
</feature>
<accession>A0ABV6U8M8</accession>
<dbReference type="EMBL" id="JBHMQT010000033">
    <property type="protein sequence ID" value="MFC0863636.1"/>
    <property type="molecule type" value="Genomic_DNA"/>
</dbReference>
<comment type="caution">
    <text evidence="2">The sequence shown here is derived from an EMBL/GenBank/DDBJ whole genome shotgun (WGS) entry which is preliminary data.</text>
</comment>
<keyword evidence="3" id="KW-1185">Reference proteome</keyword>
<evidence type="ECO:0000313" key="2">
    <source>
        <dbReference type="EMBL" id="MFC0863636.1"/>
    </source>
</evidence>
<evidence type="ECO:0000313" key="3">
    <source>
        <dbReference type="Proteomes" id="UP001589870"/>
    </source>
</evidence>
<dbReference type="InterPro" id="IPR009061">
    <property type="entry name" value="DNA-bd_dom_put_sf"/>
</dbReference>
<dbReference type="Pfam" id="PF12728">
    <property type="entry name" value="HTH_17"/>
    <property type="match status" value="1"/>
</dbReference>
<dbReference type="NCBIfam" id="TIGR01764">
    <property type="entry name" value="excise"/>
    <property type="match status" value="1"/>
</dbReference>
<sequence length="148" mass="15784">MSGGGAVPRQYYSVDQVAALLGLHVKTVRAYVRDGRLKATRIGKQYRIAREDLEAFTGNAAPSAGRGGGPYAEASTIVRIDGIDREAVTRLTNTVMAAIAHGPDGDGRMRVEAVYDEERESLKVVILGGLDSTAELIKIIDVLVGEAE</sequence>
<dbReference type="InterPro" id="IPR041657">
    <property type="entry name" value="HTH_17"/>
</dbReference>
<evidence type="ECO:0000259" key="1">
    <source>
        <dbReference type="Pfam" id="PF12728"/>
    </source>
</evidence>
<organism evidence="2 3">
    <name type="scientific">Sphaerimonospora cavernae</name>
    <dbReference type="NCBI Taxonomy" id="1740611"/>
    <lineage>
        <taxon>Bacteria</taxon>
        <taxon>Bacillati</taxon>
        <taxon>Actinomycetota</taxon>
        <taxon>Actinomycetes</taxon>
        <taxon>Streptosporangiales</taxon>
        <taxon>Streptosporangiaceae</taxon>
        <taxon>Sphaerimonospora</taxon>
    </lineage>
</organism>
<dbReference type="InterPro" id="IPR010093">
    <property type="entry name" value="SinI_DNA-bd"/>
</dbReference>
<gene>
    <name evidence="2" type="ORF">ACFHYQ_15140</name>
</gene>
<dbReference type="SUPFAM" id="SSF46955">
    <property type="entry name" value="Putative DNA-binding domain"/>
    <property type="match status" value="1"/>
</dbReference>
<proteinExistence type="predicted"/>
<dbReference type="Proteomes" id="UP001589870">
    <property type="component" value="Unassembled WGS sequence"/>
</dbReference>
<dbReference type="RefSeq" id="WP_394301780.1">
    <property type="nucleotide sequence ID" value="NZ_JBHMQT010000033.1"/>
</dbReference>
<dbReference type="Gene3D" id="1.10.1660.10">
    <property type="match status" value="1"/>
</dbReference>
<name>A0ABV6U8M8_9ACTN</name>
<reference evidence="2 3" key="1">
    <citation type="submission" date="2024-09" db="EMBL/GenBank/DDBJ databases">
        <authorList>
            <person name="Sun Q."/>
            <person name="Mori K."/>
        </authorList>
    </citation>
    <scope>NUCLEOTIDE SEQUENCE [LARGE SCALE GENOMIC DNA]</scope>
    <source>
        <strain evidence="2 3">TBRC 1851</strain>
    </source>
</reference>
<protein>
    <submittedName>
        <fullName evidence="2">Helix-turn-helix domain-containing protein</fullName>
    </submittedName>
</protein>